<evidence type="ECO:0008006" key="4">
    <source>
        <dbReference type="Google" id="ProtNLM"/>
    </source>
</evidence>
<keyword evidence="1" id="KW-0732">Signal</keyword>
<evidence type="ECO:0000313" key="3">
    <source>
        <dbReference type="Proteomes" id="UP000323300"/>
    </source>
</evidence>
<protein>
    <recommendedName>
        <fullName evidence="4">Invasion protein IalB, involved in pathogenesis</fullName>
    </recommendedName>
</protein>
<feature type="chain" id="PRO_5009302359" description="Invasion protein IalB, involved in pathogenesis" evidence="1">
    <location>
        <begin position="24"/>
        <end position="164"/>
    </location>
</feature>
<dbReference type="Proteomes" id="UP000323300">
    <property type="component" value="Unassembled WGS sequence"/>
</dbReference>
<evidence type="ECO:0000313" key="2">
    <source>
        <dbReference type="EMBL" id="SFK16099.1"/>
    </source>
</evidence>
<proteinExistence type="predicted"/>
<dbReference type="RefSeq" id="WP_149759374.1">
    <property type="nucleotide sequence ID" value="NZ_BSPE01000008.1"/>
</dbReference>
<dbReference type="OrthoDB" id="7705693at2"/>
<keyword evidence="3" id="KW-1185">Reference proteome</keyword>
<reference evidence="2 3" key="1">
    <citation type="submission" date="2016-10" db="EMBL/GenBank/DDBJ databases">
        <authorList>
            <person name="Varghese N."/>
            <person name="Submissions S."/>
        </authorList>
    </citation>
    <scope>NUCLEOTIDE SEQUENCE [LARGE SCALE GENOMIC DNA]</scope>
    <source>
        <strain evidence="2 3">DSM 21822</strain>
    </source>
</reference>
<name>A0A1I3XA10_9HYPH</name>
<dbReference type="EMBL" id="FOSL01000003">
    <property type="protein sequence ID" value="SFK16099.1"/>
    <property type="molecule type" value="Genomic_DNA"/>
</dbReference>
<accession>A0A1I3XA10</accession>
<organism evidence="2 3">
    <name type="scientific">Neomesorhizobium albiziae</name>
    <dbReference type="NCBI Taxonomy" id="335020"/>
    <lineage>
        <taxon>Bacteria</taxon>
        <taxon>Pseudomonadati</taxon>
        <taxon>Pseudomonadota</taxon>
        <taxon>Alphaproteobacteria</taxon>
        <taxon>Hyphomicrobiales</taxon>
        <taxon>Phyllobacteriaceae</taxon>
        <taxon>Neomesorhizobium</taxon>
    </lineage>
</organism>
<evidence type="ECO:0000256" key="1">
    <source>
        <dbReference type="SAM" id="SignalP"/>
    </source>
</evidence>
<gene>
    <name evidence="2" type="ORF">SAMN04488498_10366</name>
</gene>
<dbReference type="AlphaFoldDB" id="A0A1I3XA10"/>
<feature type="signal peptide" evidence="1">
    <location>
        <begin position="1"/>
        <end position="23"/>
    </location>
</feature>
<sequence length="164" mass="17426">MITFTRIGAALAIATMAATGASAQTKKYGSEAGWDIFVNENTGPGCLIARKLDADTQVEMGIDTTADRRGYLALYTKADANVKAGEKISVIFDVDGQKFTGEATGQQLEGFRGASVPVNNLDFIYDLAKKKTLTITPQGRDPIVISLVGTDAAFKALRACQEAQ</sequence>